<reference evidence="7" key="1">
    <citation type="submission" date="2018-01" db="EMBL/GenBank/DDBJ databases">
        <authorList>
            <person name="Kerou L M."/>
        </authorList>
    </citation>
    <scope>NUCLEOTIDE SEQUENCE [LARGE SCALE GENOMIC DNA]</scope>
    <source>
        <strain evidence="7">SCU2</strain>
    </source>
</reference>
<dbReference type="InterPro" id="IPR019952">
    <property type="entry name" value="F420_OxRdatse_Rv1855c_pred"/>
</dbReference>
<gene>
    <name evidence="6" type="ORF">NCAV_1692</name>
</gene>
<evidence type="ECO:0000259" key="5">
    <source>
        <dbReference type="Pfam" id="PF00296"/>
    </source>
</evidence>
<evidence type="ECO:0000313" key="6">
    <source>
        <dbReference type="EMBL" id="SPC34855.1"/>
    </source>
</evidence>
<dbReference type="InterPro" id="IPR050172">
    <property type="entry name" value="SsuD_RutA_monooxygenase"/>
</dbReference>
<dbReference type="NCBIfam" id="TIGR03560">
    <property type="entry name" value="F420_Rv1855c"/>
    <property type="match status" value="1"/>
</dbReference>
<dbReference type="Gene3D" id="3.20.20.30">
    <property type="entry name" value="Luciferase-like domain"/>
    <property type="match status" value="1"/>
</dbReference>
<feature type="domain" description="Luciferase-like" evidence="5">
    <location>
        <begin position="16"/>
        <end position="264"/>
    </location>
</feature>
<dbReference type="PANTHER" id="PTHR42847">
    <property type="entry name" value="ALKANESULFONATE MONOOXYGENASE"/>
    <property type="match status" value="1"/>
</dbReference>
<dbReference type="GO" id="GO:0046306">
    <property type="term" value="P:alkanesulfonate catabolic process"/>
    <property type="evidence" value="ECO:0007669"/>
    <property type="project" value="TreeGrafter"/>
</dbReference>
<keyword evidence="2" id="KW-0288">FMN</keyword>
<dbReference type="Proteomes" id="UP000236248">
    <property type="component" value="Chromosome NCAV"/>
</dbReference>
<dbReference type="InterPro" id="IPR036661">
    <property type="entry name" value="Luciferase-like_sf"/>
</dbReference>
<dbReference type="SUPFAM" id="SSF51679">
    <property type="entry name" value="Bacterial luciferase-like"/>
    <property type="match status" value="1"/>
</dbReference>
<dbReference type="InterPro" id="IPR011251">
    <property type="entry name" value="Luciferase-like_dom"/>
</dbReference>
<organism evidence="6 7">
    <name type="scientific">Candidatus Nitrosocaldus cavascurensis</name>
    <dbReference type="NCBI Taxonomy" id="2058097"/>
    <lineage>
        <taxon>Archaea</taxon>
        <taxon>Nitrososphaerota</taxon>
        <taxon>Nitrososphaeria</taxon>
        <taxon>Candidatus Nitrosocaldales</taxon>
        <taxon>Candidatus Nitrosocaldaceae</taxon>
        <taxon>Candidatus Nitrosocaldus</taxon>
    </lineage>
</organism>
<evidence type="ECO:0000256" key="1">
    <source>
        <dbReference type="ARBA" id="ARBA00022630"/>
    </source>
</evidence>
<protein>
    <submittedName>
        <fullName evidence="6">Putative F420-dependent oxidoreductase</fullName>
    </submittedName>
</protein>
<dbReference type="Pfam" id="PF00296">
    <property type="entry name" value="Bac_luciferase"/>
    <property type="match status" value="1"/>
</dbReference>
<accession>A0A2K5AT95</accession>
<keyword evidence="1" id="KW-0285">Flavoprotein</keyword>
<evidence type="ECO:0000256" key="4">
    <source>
        <dbReference type="ARBA" id="ARBA00023033"/>
    </source>
</evidence>
<dbReference type="GO" id="GO:0008726">
    <property type="term" value="F:alkanesulfonate monooxygenase activity"/>
    <property type="evidence" value="ECO:0007669"/>
    <property type="project" value="TreeGrafter"/>
</dbReference>
<dbReference type="EMBL" id="LT981265">
    <property type="protein sequence ID" value="SPC34855.1"/>
    <property type="molecule type" value="Genomic_DNA"/>
</dbReference>
<proteinExistence type="predicted"/>
<name>A0A2K5AT95_9ARCH</name>
<evidence type="ECO:0000313" key="7">
    <source>
        <dbReference type="Proteomes" id="UP000236248"/>
    </source>
</evidence>
<evidence type="ECO:0000256" key="2">
    <source>
        <dbReference type="ARBA" id="ARBA00022643"/>
    </source>
</evidence>
<sequence length="332" mass="37761">MDSMGMSNHHDSRLEFGVLLPQGWIDDLKGLGFEYIKRFALTAEALGFSLWAYDHFIPYKEYRPFIGKPMLECWTLLSSIAGVTSKARIGQVVTCNSYRNPALLAKMASTLDYISNGRLEFGIGAGWYEEEYVSYGYQFPSARARIEQLDEALNIIRAMWVDEEASTFHGKYHKVINAVNYPKPVQKPHPPIMVGGSGRLLLKVAAKHADIYNCPFVDVDELTDKLRVLKEHCINIRRDYSTIVKSLLMRVIIADRHETLIDKIRVVKRSDESIDWFISRNKGSTIIGTPDDVARELQGYAAIGVRHFILHPLPIEEDLESLRLLIDACKKV</sequence>
<dbReference type="KEGG" id="ncv:NCAV_1692"/>
<keyword evidence="4" id="KW-0503">Monooxygenase</keyword>
<evidence type="ECO:0000256" key="3">
    <source>
        <dbReference type="ARBA" id="ARBA00023002"/>
    </source>
</evidence>
<dbReference type="AlphaFoldDB" id="A0A2K5AT95"/>
<dbReference type="PANTHER" id="PTHR42847:SF4">
    <property type="entry name" value="ALKANESULFONATE MONOOXYGENASE-RELATED"/>
    <property type="match status" value="1"/>
</dbReference>
<keyword evidence="3" id="KW-0560">Oxidoreductase</keyword>
<keyword evidence="7" id="KW-1185">Reference proteome</keyword>